<evidence type="ECO:0000313" key="3">
    <source>
        <dbReference type="Proteomes" id="UP000001460"/>
    </source>
</evidence>
<dbReference type="EMBL" id="DS989727">
    <property type="protein sequence ID" value="EEA05279.1"/>
    <property type="molecule type" value="Genomic_DNA"/>
</dbReference>
<feature type="coiled-coil region" evidence="1">
    <location>
        <begin position="193"/>
        <end position="265"/>
    </location>
</feature>
<dbReference type="OrthoDB" id="339249at2759"/>
<gene>
    <name evidence="2" type="ORF">CMU_022840</name>
</gene>
<keyword evidence="1" id="KW-0175">Coiled coil</keyword>
<dbReference type="Proteomes" id="UP000001460">
    <property type="component" value="Unassembled WGS sequence"/>
</dbReference>
<dbReference type="RefSeq" id="XP_002139628.1">
    <property type="nucleotide sequence ID" value="XM_002139592.1"/>
</dbReference>
<name>B6ABS6_CRYMR</name>
<proteinExistence type="predicted"/>
<dbReference type="VEuPathDB" id="CryptoDB:CMU_022840"/>
<evidence type="ECO:0000256" key="1">
    <source>
        <dbReference type="SAM" id="Coils"/>
    </source>
</evidence>
<dbReference type="GeneID" id="6994897"/>
<accession>B6ABS6</accession>
<keyword evidence="3" id="KW-1185">Reference proteome</keyword>
<reference evidence="2" key="1">
    <citation type="submission" date="2008-06" db="EMBL/GenBank/DDBJ databases">
        <authorList>
            <person name="Lorenzi H."/>
            <person name="Inman J."/>
            <person name="Miller J."/>
            <person name="Schobel S."/>
            <person name="Amedeo P."/>
            <person name="Caler E.V."/>
            <person name="da Silva J."/>
        </authorList>
    </citation>
    <scope>NUCLEOTIDE SEQUENCE [LARGE SCALE GENOMIC DNA]</scope>
    <source>
        <strain evidence="2">RN66</strain>
    </source>
</reference>
<evidence type="ECO:0000313" key="2">
    <source>
        <dbReference type="EMBL" id="EEA05279.1"/>
    </source>
</evidence>
<organism evidence="2 3">
    <name type="scientific">Cryptosporidium muris (strain RN66)</name>
    <dbReference type="NCBI Taxonomy" id="441375"/>
    <lineage>
        <taxon>Eukaryota</taxon>
        <taxon>Sar</taxon>
        <taxon>Alveolata</taxon>
        <taxon>Apicomplexa</taxon>
        <taxon>Conoidasida</taxon>
        <taxon>Coccidia</taxon>
        <taxon>Eucoccidiorida</taxon>
        <taxon>Eimeriorina</taxon>
        <taxon>Cryptosporidiidae</taxon>
        <taxon>Cryptosporidium</taxon>
    </lineage>
</organism>
<protein>
    <submittedName>
        <fullName evidence="2">Uncharacterized protein</fullName>
    </submittedName>
</protein>
<dbReference type="AlphaFoldDB" id="B6ABS6"/>
<dbReference type="OMA" id="KESHINC"/>
<feature type="coiled-coil region" evidence="1">
    <location>
        <begin position="291"/>
        <end position="318"/>
    </location>
</feature>
<sequence>MSSRIPTLKRSSTIKKIMVNSSFCTKNTSRNENIRGDSFTNSNNTINTRIYIKNDSCTSLRSPLTSNANVSFGTSHDTDSKLNKSIYLKENRDNNQEVKTKVELVSKEKTTKLPRVALMTRGPKKLAANKEINDKSEMQTISSELKSLNNISKSITKKVNKASTNSLNSKCSLKLPKSSKIAHNNPPLGIRQKNLIREREEKLSRSKKLLEEREHSYREELMLVKTTNSELLLAEENFQEQKKILKEEKLKLEKQKQQYSEYEIGSMNEMEKKLAIIQSLEEGLHKTKISNKEFSDKIEEIKHEIKFLNSEILACEKSIQLCKLDNKGGGKLVDKLKYPFKKSIKYTLELEKSFLNDKLIINQLQYRIHKYKKQPRYVCRIYSQEIPTTAKIFISIPNAPNEINSESREDVKFIDSNEEQILERKFPYFTYSAQDQCINISNRDISINIDKVVNFDETSRPTSLLMTDLDTIQDLLTNTIEGFYLNDDETLSMDIGLSQEEFPFVQERKTKSSMLRRQSLLHTTALNNLDEFEHSKDKIEILKLEIPNQNYGINLNSKENINQLYCVDLNEQKDIEMDILLMVNDIFNAIRLNLGDKSYITKDTNQTKIDIESICFINIGGNNTASRLTFWGKKESRCISNISNKSNSKNFLLFNNCPDNSIEMPGILHSVIHQLFQNMRSISFIKWGLQLDLGIQPIINYKLDISSEIFTTGDNSQNALLLNNYIRSHQSNNILQETKHSSPIKFPGGLSGHTHLEHIYNKLDEYDINSEYDEYSREEKTSFLKLSTRSFDNPDELLNYIYDSINKLDFNYLAELDVASGSISNSKKESHINCNILSSDSIEDGCDPAIKKSFHIVLNFKLIATLEDKELKVNFTMLDLSASDQDEIDNDIQSTLDLLNGRYSKSSITDFISDLFIQEGQFQLPLTYVLFHSLKV</sequence>